<evidence type="ECO:0000259" key="9">
    <source>
        <dbReference type="Pfam" id="PF20511"/>
    </source>
</evidence>
<dbReference type="Gene3D" id="2.60.120.10">
    <property type="entry name" value="Jelly Rolls"/>
    <property type="match status" value="2"/>
</dbReference>
<evidence type="ECO:0000256" key="1">
    <source>
        <dbReference type="ARBA" id="ARBA00000757"/>
    </source>
</evidence>
<dbReference type="PANTHER" id="PTHR10309">
    <property type="entry name" value="MANNOSE-6-PHOSPHATE ISOMERASE"/>
    <property type="match status" value="1"/>
</dbReference>
<evidence type="ECO:0000256" key="2">
    <source>
        <dbReference type="ARBA" id="ARBA00001947"/>
    </source>
</evidence>
<comment type="caution">
    <text evidence="10">The sequence shown here is derived from an EMBL/GenBank/DDBJ whole genome shotgun (WGS) entry which is preliminary data.</text>
</comment>
<dbReference type="GO" id="GO:0004476">
    <property type="term" value="F:mannose-6-phosphate isomerase activity"/>
    <property type="evidence" value="ECO:0007669"/>
    <property type="project" value="UniProtKB-EC"/>
</dbReference>
<dbReference type="InterPro" id="IPR016305">
    <property type="entry name" value="Mannose-6-P_Isomerase"/>
</dbReference>
<evidence type="ECO:0000313" key="10">
    <source>
        <dbReference type="EMBL" id="NJC25258.1"/>
    </source>
</evidence>
<dbReference type="PROSITE" id="PS00965">
    <property type="entry name" value="PMI_I_1"/>
    <property type="match status" value="1"/>
</dbReference>
<gene>
    <name evidence="10" type="ORF">GGR27_000739</name>
</gene>
<keyword evidence="6" id="KW-0862">Zinc</keyword>
<feature type="domain" description="Phosphomannose isomerase type I catalytic" evidence="9">
    <location>
        <begin position="7"/>
        <end position="149"/>
    </location>
</feature>
<dbReference type="InterPro" id="IPR018050">
    <property type="entry name" value="Pmannose_isomerase-type1_CS"/>
</dbReference>
<keyword evidence="5" id="KW-0479">Metal-binding</keyword>
<evidence type="ECO:0000256" key="5">
    <source>
        <dbReference type="ARBA" id="ARBA00022723"/>
    </source>
</evidence>
<dbReference type="InterPro" id="IPR011051">
    <property type="entry name" value="RmlC_Cupin_sf"/>
</dbReference>
<dbReference type="Gene3D" id="1.10.441.10">
    <property type="entry name" value="Phosphomannose Isomerase, domain 2"/>
    <property type="match status" value="1"/>
</dbReference>
<comment type="catalytic activity">
    <reaction evidence="1">
        <text>D-mannose 6-phosphate = D-fructose 6-phosphate</text>
        <dbReference type="Rhea" id="RHEA:12356"/>
        <dbReference type="ChEBI" id="CHEBI:58735"/>
        <dbReference type="ChEBI" id="CHEBI:61527"/>
        <dbReference type="EC" id="5.3.1.8"/>
    </reaction>
</comment>
<comment type="similarity">
    <text evidence="3">Belongs to the mannose-6-phosphate isomerase type 1 family.</text>
</comment>
<evidence type="ECO:0000256" key="4">
    <source>
        <dbReference type="ARBA" id="ARBA00011956"/>
    </source>
</evidence>
<dbReference type="NCBIfam" id="TIGR00218">
    <property type="entry name" value="manA"/>
    <property type="match status" value="1"/>
</dbReference>
<keyword evidence="7 10" id="KW-0413">Isomerase</keyword>
<dbReference type="InterPro" id="IPR046457">
    <property type="entry name" value="PMI_typeI_cat"/>
</dbReference>
<feature type="region of interest" description="Disordered" evidence="8">
    <location>
        <begin position="105"/>
        <end position="132"/>
    </location>
</feature>
<dbReference type="PANTHER" id="PTHR10309:SF0">
    <property type="entry name" value="MANNOSE-6-PHOSPHATE ISOMERASE"/>
    <property type="match status" value="1"/>
</dbReference>
<dbReference type="InterPro" id="IPR014710">
    <property type="entry name" value="RmlC-like_jellyroll"/>
</dbReference>
<dbReference type="Proteomes" id="UP000770785">
    <property type="component" value="Unassembled WGS sequence"/>
</dbReference>
<protein>
    <recommendedName>
        <fullName evidence="4">mannose-6-phosphate isomerase</fullName>
        <ecNumber evidence="4">5.3.1.8</ecNumber>
    </recommendedName>
</protein>
<evidence type="ECO:0000256" key="8">
    <source>
        <dbReference type="SAM" id="MobiDB-lite"/>
    </source>
</evidence>
<dbReference type="CDD" id="cd07011">
    <property type="entry name" value="cupin_PMI_type_I_N"/>
    <property type="match status" value="1"/>
</dbReference>
<dbReference type="Pfam" id="PF20511">
    <property type="entry name" value="PMI_typeI_cat"/>
    <property type="match status" value="1"/>
</dbReference>
<name>A0ABX0X8D5_9BACT</name>
<evidence type="ECO:0000313" key="11">
    <source>
        <dbReference type="Proteomes" id="UP000770785"/>
    </source>
</evidence>
<dbReference type="PIRSF" id="PIRSF001480">
    <property type="entry name" value="Mannose-6-phosphate_isomerase"/>
    <property type="match status" value="1"/>
</dbReference>
<dbReference type="SUPFAM" id="SSF51182">
    <property type="entry name" value="RmlC-like cupins"/>
    <property type="match status" value="1"/>
</dbReference>
<comment type="cofactor">
    <cofactor evidence="2">
        <name>Zn(2+)</name>
        <dbReference type="ChEBI" id="CHEBI:29105"/>
    </cofactor>
</comment>
<dbReference type="RefSeq" id="WP_168036020.1">
    <property type="nucleotide sequence ID" value="NZ_JAATJH010000001.1"/>
</dbReference>
<sequence length="397" mass="43429">MPIIPFAGVVQNYAWGGHRYLANLLRQTAPSEQPQAEYWMGAHAKGPGVIAGSSQNLEEAIQQDPGTLLGTKVAAKFSNKLPFLFKVLDVNDMLSIQVHPTKEAAEKGFAAEEESGPDRSAPDRNYRDDNHKPELGVALTDFYLLHGFRSEAEIRKTLETVPGWADLLTVLDRQGVKGLYQRVMEASQDRVDELLGKLVASLGPESNYTRDQTEFWAARAVTQYSKDGHHDRGMFSVYWFNIVHLTPGQGVFQDAGIPHAYLEGVCIELMANSDNVLRGGLTPKHIDVPELLDKTITTAVNPKKLVPEPSGDGWLHYPTPAPDFHLSLAQIHNGGSVTVAGDDGPSILLLLKGALQSVDGQVELNEKARTVFVPANESISFNALTETVLYRASVGQL</sequence>
<evidence type="ECO:0000256" key="7">
    <source>
        <dbReference type="ARBA" id="ARBA00023235"/>
    </source>
</evidence>
<evidence type="ECO:0000256" key="3">
    <source>
        <dbReference type="ARBA" id="ARBA00010772"/>
    </source>
</evidence>
<proteinExistence type="inferred from homology"/>
<organism evidence="10 11">
    <name type="scientific">Neolewinella antarctica</name>
    <dbReference type="NCBI Taxonomy" id="442734"/>
    <lineage>
        <taxon>Bacteria</taxon>
        <taxon>Pseudomonadati</taxon>
        <taxon>Bacteroidota</taxon>
        <taxon>Saprospiria</taxon>
        <taxon>Saprospirales</taxon>
        <taxon>Lewinellaceae</taxon>
        <taxon>Neolewinella</taxon>
    </lineage>
</organism>
<evidence type="ECO:0000256" key="6">
    <source>
        <dbReference type="ARBA" id="ARBA00022833"/>
    </source>
</evidence>
<keyword evidence="11" id="KW-1185">Reference proteome</keyword>
<reference evidence="10 11" key="1">
    <citation type="submission" date="2020-03" db="EMBL/GenBank/DDBJ databases">
        <title>Genomic Encyclopedia of Type Strains, Phase IV (KMG-IV): sequencing the most valuable type-strain genomes for metagenomic binning, comparative biology and taxonomic classification.</title>
        <authorList>
            <person name="Goeker M."/>
        </authorList>
    </citation>
    <scope>NUCLEOTIDE SEQUENCE [LARGE SCALE GENOMIC DNA]</scope>
    <source>
        <strain evidence="10 11">DSM 105096</strain>
    </source>
</reference>
<dbReference type="PRINTS" id="PR00714">
    <property type="entry name" value="MAN6PISMRASE"/>
</dbReference>
<dbReference type="EMBL" id="JAATJH010000001">
    <property type="protein sequence ID" value="NJC25258.1"/>
    <property type="molecule type" value="Genomic_DNA"/>
</dbReference>
<dbReference type="EC" id="5.3.1.8" evidence="4"/>
<dbReference type="InterPro" id="IPR001250">
    <property type="entry name" value="Man6P_Isoase-1"/>
</dbReference>
<accession>A0ABX0X8D5</accession>